<dbReference type="Proteomes" id="UP000824231">
    <property type="component" value="Unassembled WGS sequence"/>
</dbReference>
<dbReference type="Gene3D" id="2.60.120.10">
    <property type="entry name" value="Jelly Rolls"/>
    <property type="match status" value="1"/>
</dbReference>
<dbReference type="PROSITE" id="PS01124">
    <property type="entry name" value="HTH_ARAC_FAMILY_2"/>
    <property type="match status" value="1"/>
</dbReference>
<dbReference type="InterPro" id="IPR020449">
    <property type="entry name" value="Tscrpt_reg_AraC-type_HTH"/>
</dbReference>
<sequence>MNKEELYRNAIDLPVFDWQVSLFGAYSQKVNDDWSCPIDSHQAFETIAILNGQEIVTVEGKSHLLNQGDMIIIKPGQLHAAKAIHQLKYFNFHFVLDSPLFNLNLTNSRHFIFRKNSKISTAAWPLFQELMQLNRHPHLFTSQLQAQIILSKFLSLLSHLTTVKAQPTPANQLAVSLYQSIKDIFNERLYHSDQSDLSSGTIIEKALAVNNISHSYANRLFRDAFGISPRHLLSTLMQEAAKQLLALPDNTTTSVAQRLGYTNPANFSRQFKKWTGISPSEYQENIH</sequence>
<dbReference type="PRINTS" id="PR00032">
    <property type="entry name" value="HTHARAC"/>
</dbReference>
<dbReference type="Pfam" id="PF02311">
    <property type="entry name" value="AraC_binding"/>
    <property type="match status" value="1"/>
</dbReference>
<dbReference type="Gene3D" id="1.10.10.60">
    <property type="entry name" value="Homeodomain-like"/>
    <property type="match status" value="1"/>
</dbReference>
<evidence type="ECO:0000256" key="1">
    <source>
        <dbReference type="ARBA" id="ARBA00023015"/>
    </source>
</evidence>
<dbReference type="AlphaFoldDB" id="A0A9D1VI23"/>
<dbReference type="InterPro" id="IPR014710">
    <property type="entry name" value="RmlC-like_jellyroll"/>
</dbReference>
<dbReference type="GO" id="GO:0003700">
    <property type="term" value="F:DNA-binding transcription factor activity"/>
    <property type="evidence" value="ECO:0007669"/>
    <property type="project" value="InterPro"/>
</dbReference>
<dbReference type="InterPro" id="IPR037923">
    <property type="entry name" value="HTH-like"/>
</dbReference>
<dbReference type="Pfam" id="PF12833">
    <property type="entry name" value="HTH_18"/>
    <property type="match status" value="1"/>
</dbReference>
<dbReference type="EMBL" id="DXFH01000014">
    <property type="protein sequence ID" value="HIX35609.1"/>
    <property type="molecule type" value="Genomic_DNA"/>
</dbReference>
<protein>
    <submittedName>
        <fullName evidence="5">AraC family transcriptional regulator</fullName>
    </submittedName>
</protein>
<organism evidence="5 6">
    <name type="scientific">Candidatus Limosilactobacillus merdigallinarum</name>
    <dbReference type="NCBI Taxonomy" id="2838652"/>
    <lineage>
        <taxon>Bacteria</taxon>
        <taxon>Bacillati</taxon>
        <taxon>Bacillota</taxon>
        <taxon>Bacilli</taxon>
        <taxon>Lactobacillales</taxon>
        <taxon>Lactobacillaceae</taxon>
        <taxon>Limosilactobacillus</taxon>
    </lineage>
</organism>
<accession>A0A9D1VI23</accession>
<feature type="domain" description="HTH araC/xylS-type" evidence="4">
    <location>
        <begin position="187"/>
        <end position="285"/>
    </location>
</feature>
<keyword evidence="1" id="KW-0805">Transcription regulation</keyword>
<evidence type="ECO:0000313" key="5">
    <source>
        <dbReference type="EMBL" id="HIX35609.1"/>
    </source>
</evidence>
<comment type="caution">
    <text evidence="5">The sequence shown here is derived from an EMBL/GenBank/DDBJ whole genome shotgun (WGS) entry which is preliminary data.</text>
</comment>
<dbReference type="InterPro" id="IPR018060">
    <property type="entry name" value="HTH_AraC"/>
</dbReference>
<dbReference type="PANTHER" id="PTHR43280:SF28">
    <property type="entry name" value="HTH-TYPE TRANSCRIPTIONAL ACTIVATOR RHAS"/>
    <property type="match status" value="1"/>
</dbReference>
<name>A0A9D1VI23_9LACO</name>
<keyword evidence="2" id="KW-0238">DNA-binding</keyword>
<reference evidence="5" key="2">
    <citation type="submission" date="2021-04" db="EMBL/GenBank/DDBJ databases">
        <authorList>
            <person name="Gilroy R."/>
        </authorList>
    </citation>
    <scope>NUCLEOTIDE SEQUENCE</scope>
    <source>
        <strain evidence="5">ChiSxjej3B15-572</strain>
    </source>
</reference>
<proteinExistence type="predicted"/>
<evidence type="ECO:0000256" key="2">
    <source>
        <dbReference type="ARBA" id="ARBA00023125"/>
    </source>
</evidence>
<dbReference type="InterPro" id="IPR009057">
    <property type="entry name" value="Homeodomain-like_sf"/>
</dbReference>
<keyword evidence="3" id="KW-0804">Transcription</keyword>
<dbReference type="InterPro" id="IPR003313">
    <property type="entry name" value="AraC-bd"/>
</dbReference>
<reference evidence="5" key="1">
    <citation type="journal article" date="2021" name="PeerJ">
        <title>Extensive microbial diversity within the chicken gut microbiome revealed by metagenomics and culture.</title>
        <authorList>
            <person name="Gilroy R."/>
            <person name="Ravi A."/>
            <person name="Getino M."/>
            <person name="Pursley I."/>
            <person name="Horton D.L."/>
            <person name="Alikhan N.F."/>
            <person name="Baker D."/>
            <person name="Gharbi K."/>
            <person name="Hall N."/>
            <person name="Watson M."/>
            <person name="Adriaenssens E.M."/>
            <person name="Foster-Nyarko E."/>
            <person name="Jarju S."/>
            <person name="Secka A."/>
            <person name="Antonio M."/>
            <person name="Oren A."/>
            <person name="Chaudhuri R.R."/>
            <person name="La Ragione R."/>
            <person name="Hildebrand F."/>
            <person name="Pallen M.J."/>
        </authorList>
    </citation>
    <scope>NUCLEOTIDE SEQUENCE</scope>
    <source>
        <strain evidence="5">ChiSxjej3B15-572</strain>
    </source>
</reference>
<gene>
    <name evidence="5" type="ORF">H9856_04340</name>
</gene>
<dbReference type="SMART" id="SM00342">
    <property type="entry name" value="HTH_ARAC"/>
    <property type="match status" value="1"/>
</dbReference>
<evidence type="ECO:0000256" key="3">
    <source>
        <dbReference type="ARBA" id="ARBA00023163"/>
    </source>
</evidence>
<evidence type="ECO:0000313" key="6">
    <source>
        <dbReference type="Proteomes" id="UP000824231"/>
    </source>
</evidence>
<dbReference type="GO" id="GO:0043565">
    <property type="term" value="F:sequence-specific DNA binding"/>
    <property type="evidence" value="ECO:0007669"/>
    <property type="project" value="InterPro"/>
</dbReference>
<dbReference type="SUPFAM" id="SSF51215">
    <property type="entry name" value="Regulatory protein AraC"/>
    <property type="match status" value="1"/>
</dbReference>
<dbReference type="PANTHER" id="PTHR43280">
    <property type="entry name" value="ARAC-FAMILY TRANSCRIPTIONAL REGULATOR"/>
    <property type="match status" value="1"/>
</dbReference>
<dbReference type="SUPFAM" id="SSF46689">
    <property type="entry name" value="Homeodomain-like"/>
    <property type="match status" value="1"/>
</dbReference>
<evidence type="ECO:0000259" key="4">
    <source>
        <dbReference type="PROSITE" id="PS01124"/>
    </source>
</evidence>